<keyword evidence="4" id="KW-0694">RNA-binding</keyword>
<keyword evidence="3 4" id="KW-0067">ATP-binding</keyword>
<keyword evidence="1 4" id="KW-0547">Nucleotide-binding</keyword>
<dbReference type="OrthoDB" id="3370at2759"/>
<proteinExistence type="inferred from homology"/>
<dbReference type="InterPro" id="IPR014001">
    <property type="entry name" value="Helicase_ATP-bd"/>
</dbReference>
<dbReference type="PANTHER" id="PTHR24031">
    <property type="entry name" value="RNA HELICASE"/>
    <property type="match status" value="1"/>
</dbReference>
<keyword evidence="8" id="KW-1185">Reference proteome</keyword>
<keyword evidence="4" id="KW-0347">Helicase</keyword>
<keyword evidence="5" id="KW-0175">Coiled coil</keyword>
<feature type="domain" description="Helicase ATP-binding" evidence="6">
    <location>
        <begin position="93"/>
        <end position="147"/>
    </location>
</feature>
<keyword evidence="2 4" id="KW-0378">Hydrolase</keyword>
<dbReference type="GO" id="GO:0003723">
    <property type="term" value="F:RNA binding"/>
    <property type="evidence" value="ECO:0007669"/>
    <property type="project" value="UniProtKB-UniRule"/>
</dbReference>
<comment type="similarity">
    <text evidence="4">Belongs to the DEAD box helicase family.</text>
</comment>
<dbReference type="Proteomes" id="UP000327013">
    <property type="component" value="Chromosome 1"/>
</dbReference>
<evidence type="ECO:0000256" key="3">
    <source>
        <dbReference type="ARBA" id="ARBA00022840"/>
    </source>
</evidence>
<protein>
    <recommendedName>
        <fullName evidence="4">ATP-dependent RNA helicase</fullName>
        <ecNumber evidence="4">3.6.4.13</ecNumber>
    </recommendedName>
</protein>
<comment type="domain">
    <text evidence="4">The Q motif is unique to and characteristic of the DEAD box family of RNA helicases and controls ATP binding and hydrolysis.</text>
</comment>
<evidence type="ECO:0000259" key="6">
    <source>
        <dbReference type="PROSITE" id="PS51192"/>
    </source>
</evidence>
<dbReference type="EC" id="3.6.4.13" evidence="4"/>
<dbReference type="GO" id="GO:0003724">
    <property type="term" value="F:RNA helicase activity"/>
    <property type="evidence" value="ECO:0007669"/>
    <property type="project" value="UniProtKB-EC"/>
</dbReference>
<dbReference type="Gene3D" id="3.40.50.300">
    <property type="entry name" value="P-loop containing nucleotide triphosphate hydrolases"/>
    <property type="match status" value="1"/>
</dbReference>
<dbReference type="GO" id="GO:0016787">
    <property type="term" value="F:hydrolase activity"/>
    <property type="evidence" value="ECO:0007669"/>
    <property type="project" value="UniProtKB-KW"/>
</dbReference>
<evidence type="ECO:0000256" key="1">
    <source>
        <dbReference type="ARBA" id="ARBA00022741"/>
    </source>
</evidence>
<dbReference type="PROSITE" id="PS51192">
    <property type="entry name" value="HELICASE_ATP_BIND_1"/>
    <property type="match status" value="1"/>
</dbReference>
<reference evidence="7 8" key="1">
    <citation type="submission" date="2019-06" db="EMBL/GenBank/DDBJ databases">
        <title>A chromosomal-level reference genome of Carpinus fangiana (Coryloideae, Betulaceae).</title>
        <authorList>
            <person name="Yang X."/>
            <person name="Wang Z."/>
            <person name="Zhang L."/>
            <person name="Hao G."/>
            <person name="Liu J."/>
            <person name="Yang Y."/>
        </authorList>
    </citation>
    <scope>NUCLEOTIDE SEQUENCE [LARGE SCALE GENOMIC DNA]</scope>
    <source>
        <strain evidence="7">Cfa_2016G</strain>
        <tissue evidence="7">Leaf</tissue>
    </source>
</reference>
<dbReference type="InterPro" id="IPR027417">
    <property type="entry name" value="P-loop_NTPase"/>
</dbReference>
<comment type="function">
    <text evidence="4">RNA helicase.</text>
</comment>
<dbReference type="GO" id="GO:0005524">
    <property type="term" value="F:ATP binding"/>
    <property type="evidence" value="ECO:0007669"/>
    <property type="project" value="UniProtKB-UniRule"/>
</dbReference>
<dbReference type="InterPro" id="IPR011545">
    <property type="entry name" value="DEAD/DEAH_box_helicase_dom"/>
</dbReference>
<dbReference type="AlphaFoldDB" id="A0A5N6QL83"/>
<organism evidence="7 8">
    <name type="scientific">Carpinus fangiana</name>
    <dbReference type="NCBI Taxonomy" id="176857"/>
    <lineage>
        <taxon>Eukaryota</taxon>
        <taxon>Viridiplantae</taxon>
        <taxon>Streptophyta</taxon>
        <taxon>Embryophyta</taxon>
        <taxon>Tracheophyta</taxon>
        <taxon>Spermatophyta</taxon>
        <taxon>Magnoliopsida</taxon>
        <taxon>eudicotyledons</taxon>
        <taxon>Gunneridae</taxon>
        <taxon>Pentapetalae</taxon>
        <taxon>rosids</taxon>
        <taxon>fabids</taxon>
        <taxon>Fagales</taxon>
        <taxon>Betulaceae</taxon>
        <taxon>Carpinus</taxon>
    </lineage>
</organism>
<evidence type="ECO:0000256" key="2">
    <source>
        <dbReference type="ARBA" id="ARBA00022801"/>
    </source>
</evidence>
<gene>
    <name evidence="7" type="ORF">FH972_004323</name>
</gene>
<evidence type="ECO:0000256" key="5">
    <source>
        <dbReference type="SAM" id="Coils"/>
    </source>
</evidence>
<sequence length="147" mass="16724">MIQSVIQLKDQQHKQEIEELREEINQQHRQQMDALTAALTEKFTQRMDAQLADQAAFYEERFRSLEGYRVGISQPEVTTERALQDTTVWQEAIGPGSFERDLCINSPTGSGKTLAYALPIVQMLSTRAVKCLRAIVVLPTRDLAFQV</sequence>
<evidence type="ECO:0000256" key="4">
    <source>
        <dbReference type="RuleBase" id="RU365068"/>
    </source>
</evidence>
<accession>A0A5N6QL83</accession>
<comment type="catalytic activity">
    <reaction evidence="4">
        <text>ATP + H2O = ADP + phosphate + H(+)</text>
        <dbReference type="Rhea" id="RHEA:13065"/>
        <dbReference type="ChEBI" id="CHEBI:15377"/>
        <dbReference type="ChEBI" id="CHEBI:15378"/>
        <dbReference type="ChEBI" id="CHEBI:30616"/>
        <dbReference type="ChEBI" id="CHEBI:43474"/>
        <dbReference type="ChEBI" id="CHEBI:456216"/>
        <dbReference type="EC" id="3.6.4.13"/>
    </reaction>
</comment>
<dbReference type="Pfam" id="PF00270">
    <property type="entry name" value="DEAD"/>
    <property type="match status" value="1"/>
</dbReference>
<name>A0A5N6QL83_9ROSI</name>
<evidence type="ECO:0000313" key="7">
    <source>
        <dbReference type="EMBL" id="KAE7999945.1"/>
    </source>
</evidence>
<dbReference type="EMBL" id="CM017321">
    <property type="protein sequence ID" value="KAE7999945.1"/>
    <property type="molecule type" value="Genomic_DNA"/>
</dbReference>
<dbReference type="SUPFAM" id="SSF52540">
    <property type="entry name" value="P-loop containing nucleoside triphosphate hydrolases"/>
    <property type="match status" value="1"/>
</dbReference>
<evidence type="ECO:0000313" key="8">
    <source>
        <dbReference type="Proteomes" id="UP000327013"/>
    </source>
</evidence>
<feature type="coiled-coil region" evidence="5">
    <location>
        <begin position="10"/>
        <end position="37"/>
    </location>
</feature>